<dbReference type="Pfam" id="PF00533">
    <property type="entry name" value="BRCT"/>
    <property type="match status" value="1"/>
</dbReference>
<comment type="cofactor">
    <cofactor evidence="1">
        <name>Mg(2+)</name>
        <dbReference type="ChEBI" id="CHEBI:18420"/>
    </cofactor>
</comment>
<dbReference type="Gene3D" id="3.40.50.10190">
    <property type="entry name" value="BRCT domain"/>
    <property type="match status" value="1"/>
</dbReference>
<dbReference type="GO" id="GO:0006281">
    <property type="term" value="P:DNA repair"/>
    <property type="evidence" value="ECO:0007669"/>
    <property type="project" value="UniProtKB-KW"/>
</dbReference>
<keyword evidence="5" id="KW-0479">Metal-binding</keyword>
<keyword evidence="4" id="KW-0235">DNA replication</keyword>
<dbReference type="Pfam" id="PF03120">
    <property type="entry name" value="OB_DNA_ligase"/>
    <property type="match status" value="1"/>
</dbReference>
<dbReference type="PANTHER" id="PTHR23389:SF9">
    <property type="entry name" value="DNA LIGASE"/>
    <property type="match status" value="1"/>
</dbReference>
<dbReference type="Gene3D" id="1.10.287.610">
    <property type="entry name" value="Helix hairpin bin"/>
    <property type="match status" value="1"/>
</dbReference>
<dbReference type="InterPro" id="IPR012340">
    <property type="entry name" value="NA-bd_OB-fold"/>
</dbReference>
<dbReference type="Gene3D" id="6.20.10.30">
    <property type="match status" value="1"/>
</dbReference>
<dbReference type="InterPro" id="IPR010994">
    <property type="entry name" value="RuvA_2-like"/>
</dbReference>
<dbReference type="PROSITE" id="PS01056">
    <property type="entry name" value="DNA_LIGASE_N2"/>
    <property type="match status" value="1"/>
</dbReference>
<dbReference type="GO" id="GO:0003911">
    <property type="term" value="F:DNA ligase (NAD+) activity"/>
    <property type="evidence" value="ECO:0007669"/>
    <property type="project" value="UniProtKB-EC"/>
</dbReference>
<dbReference type="InterPro" id="IPR001357">
    <property type="entry name" value="BRCT_dom"/>
</dbReference>
<dbReference type="SMART" id="SM00292">
    <property type="entry name" value="BRCT"/>
    <property type="match status" value="1"/>
</dbReference>
<protein>
    <recommendedName>
        <fullName evidence="2">DNA ligase (NAD(+))</fullName>
        <ecNumber evidence="2">6.5.1.2</ecNumber>
    </recommendedName>
</protein>
<sequence>MLAEYDRLYYQLDAPTVSDATYDSLQVRHAALEARFPHLIRSDSASHRVGAPVLEGFSKVSHAVPMLSLGNAFTPEDVAEFLSRVRRFLGLSNETPVAVVVEPKIDGVSVSLRYEKGVLVQGATRGDGTEGENITANLRTLYSKDLPARLAGTDKQYIPEVLEVRGEVYMTRAEFLALNRQQADLGAKGRLFSNPRNAAAGSLRQIDPDVTASRPLHLFAYAWGEVRDPHWSTHWEFLEGLRGFGFAVNPLAHRYETLEEILAFYDDLVARRADLPYDIDGIVYKVDRVDWQSRLGSVSRAPRWALAHKFPAEQAYTVIEAIETTVGRTGTLTPVACLRPVAVGGVVVSRATLHNEHEIAHRNVRVGDTVVIQRAGAVIPQVLEVVSAMRPAGTQPYQAPAACPVCHSLTVRETGGAVRRCTGGLICSAQTVERLKHFVSRDAFDIDGLGPKHIETFYAQGLIRSPIDIFQLEEKDAAHLKPLATWAGWGVRSACKLFANIRARRTIPFERFLYALGIRYVGKALARTLAAHYGDLPMLRSAMTVAQDRTSEEWYDLANIHMVGAVKAEALTVFFSAQHNLYILDELMRSVDVRPCATRKGSVLSRSRIVFTGTLMTMTRKEAKARAIALGARVSDTVSKKTNYVVLGTGAGAKATRAAKLHIQLLNEKKWIELLKEANV</sequence>
<evidence type="ECO:0000256" key="3">
    <source>
        <dbReference type="ARBA" id="ARBA00022598"/>
    </source>
</evidence>
<keyword evidence="8" id="KW-0460">Magnesium</keyword>
<dbReference type="InterPro" id="IPR041663">
    <property type="entry name" value="DisA/LigA_HHH"/>
</dbReference>
<dbReference type="NCBIfam" id="NF005932">
    <property type="entry name" value="PRK07956.1"/>
    <property type="match status" value="1"/>
</dbReference>
<name>A0A484H7H8_9ZZZZ</name>
<evidence type="ECO:0000256" key="9">
    <source>
        <dbReference type="ARBA" id="ARBA00023027"/>
    </source>
</evidence>
<dbReference type="SMART" id="SM00532">
    <property type="entry name" value="LIGANc"/>
    <property type="match status" value="1"/>
</dbReference>
<dbReference type="Pfam" id="PF12826">
    <property type="entry name" value="HHH_2"/>
    <property type="match status" value="1"/>
</dbReference>
<dbReference type="HAMAP" id="MF_01588">
    <property type="entry name" value="DNA_ligase_A"/>
    <property type="match status" value="1"/>
</dbReference>
<dbReference type="AlphaFoldDB" id="A0A484H7H8"/>
<dbReference type="Gene3D" id="1.10.150.20">
    <property type="entry name" value="5' to 3' exonuclease, C-terminal subdomain"/>
    <property type="match status" value="2"/>
</dbReference>
<dbReference type="InterPro" id="IPR001679">
    <property type="entry name" value="DNA_ligase"/>
</dbReference>
<dbReference type="CDD" id="cd17748">
    <property type="entry name" value="BRCT_DNA_ligase_like"/>
    <property type="match status" value="1"/>
</dbReference>
<dbReference type="InterPro" id="IPR013839">
    <property type="entry name" value="DNAligase_adenylation"/>
</dbReference>
<dbReference type="Pfam" id="PF03119">
    <property type="entry name" value="DNA_ligase_ZBD"/>
    <property type="match status" value="1"/>
</dbReference>
<dbReference type="PANTHER" id="PTHR23389">
    <property type="entry name" value="CHROMOSOME TRANSMISSION FIDELITY FACTOR 18"/>
    <property type="match status" value="1"/>
</dbReference>
<dbReference type="Gene3D" id="2.40.50.140">
    <property type="entry name" value="Nucleic acid-binding proteins"/>
    <property type="match status" value="1"/>
</dbReference>
<dbReference type="FunFam" id="3.30.470.30:FF:000001">
    <property type="entry name" value="DNA ligase"/>
    <property type="match status" value="1"/>
</dbReference>
<keyword evidence="10" id="KW-0234">DNA repair</keyword>
<dbReference type="SUPFAM" id="SSF52113">
    <property type="entry name" value="BRCT domain"/>
    <property type="match status" value="1"/>
</dbReference>
<proteinExistence type="inferred from homology"/>
<dbReference type="GO" id="GO:0046872">
    <property type="term" value="F:metal ion binding"/>
    <property type="evidence" value="ECO:0007669"/>
    <property type="project" value="UniProtKB-KW"/>
</dbReference>
<dbReference type="EC" id="6.5.1.2" evidence="2"/>
<keyword evidence="7" id="KW-0862">Zinc</keyword>
<evidence type="ECO:0000256" key="4">
    <source>
        <dbReference type="ARBA" id="ARBA00022705"/>
    </source>
</evidence>
<dbReference type="InterPro" id="IPR013840">
    <property type="entry name" value="DNAligase_N"/>
</dbReference>
<dbReference type="GO" id="GO:0006260">
    <property type="term" value="P:DNA replication"/>
    <property type="evidence" value="ECO:0007669"/>
    <property type="project" value="UniProtKB-KW"/>
</dbReference>
<dbReference type="SUPFAM" id="SSF56091">
    <property type="entry name" value="DNA ligase/mRNA capping enzyme, catalytic domain"/>
    <property type="match status" value="1"/>
</dbReference>
<dbReference type="GO" id="GO:0005829">
    <property type="term" value="C:cytosol"/>
    <property type="evidence" value="ECO:0007669"/>
    <property type="project" value="TreeGrafter"/>
</dbReference>
<feature type="domain" description="BRCT" evidence="12">
    <location>
        <begin position="599"/>
        <end position="672"/>
    </location>
</feature>
<evidence type="ECO:0000256" key="1">
    <source>
        <dbReference type="ARBA" id="ARBA00001946"/>
    </source>
</evidence>
<comment type="catalytic activity">
    <reaction evidence="11">
        <text>NAD(+) + (deoxyribonucleotide)n-3'-hydroxyl + 5'-phospho-(deoxyribonucleotide)m = (deoxyribonucleotide)n+m + AMP + beta-nicotinamide D-nucleotide.</text>
        <dbReference type="EC" id="6.5.1.2"/>
    </reaction>
</comment>
<evidence type="ECO:0000256" key="6">
    <source>
        <dbReference type="ARBA" id="ARBA00022763"/>
    </source>
</evidence>
<evidence type="ECO:0000256" key="7">
    <source>
        <dbReference type="ARBA" id="ARBA00022833"/>
    </source>
</evidence>
<dbReference type="SUPFAM" id="SSF47781">
    <property type="entry name" value="RuvA domain 2-like"/>
    <property type="match status" value="1"/>
</dbReference>
<organism evidence="13">
    <name type="scientific">invertebrate metagenome</name>
    <dbReference type="NCBI Taxonomy" id="1711999"/>
    <lineage>
        <taxon>unclassified sequences</taxon>
        <taxon>metagenomes</taxon>
        <taxon>organismal metagenomes</taxon>
    </lineage>
</organism>
<dbReference type="Pfam" id="PF01653">
    <property type="entry name" value="DNA_ligase_aden"/>
    <property type="match status" value="1"/>
</dbReference>
<keyword evidence="6" id="KW-0227">DNA damage</keyword>
<dbReference type="InterPro" id="IPR004149">
    <property type="entry name" value="Znf_DNAligase_C4"/>
</dbReference>
<dbReference type="InterPro" id="IPR004150">
    <property type="entry name" value="NAD_DNA_ligase_OB"/>
</dbReference>
<dbReference type="SUPFAM" id="SSF50249">
    <property type="entry name" value="Nucleic acid-binding proteins"/>
    <property type="match status" value="1"/>
</dbReference>
<dbReference type="InterPro" id="IPR018239">
    <property type="entry name" value="DNA_ligase_AS"/>
</dbReference>
<evidence type="ECO:0000256" key="10">
    <source>
        <dbReference type="ARBA" id="ARBA00023204"/>
    </source>
</evidence>
<evidence type="ECO:0000256" key="8">
    <source>
        <dbReference type="ARBA" id="ARBA00022842"/>
    </source>
</evidence>
<keyword evidence="3 13" id="KW-0436">Ligase</keyword>
<dbReference type="Gene3D" id="3.30.470.30">
    <property type="entry name" value="DNA ligase/mRNA capping enzyme"/>
    <property type="match status" value="1"/>
</dbReference>
<dbReference type="InterPro" id="IPR036420">
    <property type="entry name" value="BRCT_dom_sf"/>
</dbReference>
<keyword evidence="9" id="KW-0520">NAD</keyword>
<evidence type="ECO:0000256" key="2">
    <source>
        <dbReference type="ARBA" id="ARBA00012722"/>
    </source>
</evidence>
<reference evidence="13" key="1">
    <citation type="submission" date="2018-10" db="EMBL/GenBank/DDBJ databases">
        <authorList>
            <person name="Gruber-Vodicka H."/>
            <person name="Jaeckle O."/>
        </authorList>
    </citation>
    <scope>NUCLEOTIDE SEQUENCE</scope>
</reference>
<dbReference type="EMBL" id="LR026963">
    <property type="protein sequence ID" value="VBB69491.1"/>
    <property type="molecule type" value="Genomic_DNA"/>
</dbReference>
<accession>A0A484H7H8</accession>
<dbReference type="PIRSF" id="PIRSF001604">
    <property type="entry name" value="LigA"/>
    <property type="match status" value="1"/>
</dbReference>
<dbReference type="InterPro" id="IPR033136">
    <property type="entry name" value="DNA_ligase_CS"/>
</dbReference>
<dbReference type="NCBIfam" id="TIGR00575">
    <property type="entry name" value="dnlj"/>
    <property type="match status" value="1"/>
</dbReference>
<evidence type="ECO:0000256" key="11">
    <source>
        <dbReference type="ARBA" id="ARBA00034005"/>
    </source>
</evidence>
<dbReference type="PROSITE" id="PS50172">
    <property type="entry name" value="BRCT"/>
    <property type="match status" value="1"/>
</dbReference>
<evidence type="ECO:0000259" key="12">
    <source>
        <dbReference type="PROSITE" id="PS50172"/>
    </source>
</evidence>
<evidence type="ECO:0000313" key="13">
    <source>
        <dbReference type="EMBL" id="VBB69491.1"/>
    </source>
</evidence>
<gene>
    <name evidence="13" type="ORF">RIEGSTA812A_PEG_964</name>
</gene>
<dbReference type="CDD" id="cd00114">
    <property type="entry name" value="LIGANc"/>
    <property type="match status" value="1"/>
</dbReference>
<evidence type="ECO:0000256" key="5">
    <source>
        <dbReference type="ARBA" id="ARBA00022723"/>
    </source>
</evidence>
<dbReference type="PROSITE" id="PS01055">
    <property type="entry name" value="DNA_LIGASE_N1"/>
    <property type="match status" value="1"/>
</dbReference>